<dbReference type="PROSITE" id="PS00217">
    <property type="entry name" value="SUGAR_TRANSPORT_2"/>
    <property type="match status" value="1"/>
</dbReference>
<sequence>MSRYQRIHAVPDSGSASDNEDSGPPGRPTPLHSVLYSAPGEKQPLQPLAQLDSLDQSYEKPAHEHVSDSSGSRSSVDSADDPIMLASSGSETQVSYKGQHSSNGDDDDDDDFAEWDTIDTATEQDRLRRRDLSTSDGAQGIHTDNFGNSYDHVDFDAKRYTRKLKFKGKKLVYFTSAFVSLFVSLFGYEQGVCSGILTFVTFKMYFNYPSATEIGLVISILEIGAMISSLMVSKISDSIGRKRTILLGTVIFMLGGCLQSFATNLWVFGVGRVFSGFGVGILSTMVPSYQCEISPSEERGKLVCGEFTGNIAGYCLSVWIDYACYFIQDIGNAREDPDTLAANVSWRLPLFIQVVLAIILFIGGFFVVESPRWLLDVDMDQRGFHVLCLLFHDDPDPLKAEHEFFLIKNSILEERIKIPKKERSWRHMLRHYRLRIFIACSALAFAQFNGINIISYYAPMVFSEAGFKDSMALLMTGINGTVYLLSTIPPWFLVDRWGRKPILVSGGLSMGICLSLIAFVMWLNVGATPSLVAVLVVIYNASFGYSWGPIGFLIPPEVYPLAVRSKGVSLSTATNWLANYIVGQLTPIFQETIGWAMYIFPATSCALSILTVMYFYPETKGVELENIDQLFDEYYGTGKVGYAQVGDTGMELDEFDYELGVAKPGPGEVEAKAKNETSRLSGDQS</sequence>
<feature type="region of interest" description="Disordered" evidence="7">
    <location>
        <begin position="1"/>
        <end position="113"/>
    </location>
</feature>
<dbReference type="GeneID" id="37009543"/>
<keyword evidence="11" id="KW-1185">Reference proteome</keyword>
<feature type="transmembrane region" description="Helical" evidence="8">
    <location>
        <begin position="595"/>
        <end position="616"/>
    </location>
</feature>
<evidence type="ECO:0000256" key="3">
    <source>
        <dbReference type="ARBA" id="ARBA00022448"/>
    </source>
</evidence>
<dbReference type="PANTHER" id="PTHR48022:SF73">
    <property type="entry name" value="METABOLITE TRANSPORT PROTEIN YDL199C-RELATED"/>
    <property type="match status" value="1"/>
</dbReference>
<evidence type="ECO:0000256" key="6">
    <source>
        <dbReference type="ARBA" id="ARBA00023136"/>
    </source>
</evidence>
<dbReference type="GO" id="GO:0005351">
    <property type="term" value="F:carbohydrate:proton symporter activity"/>
    <property type="evidence" value="ECO:0007669"/>
    <property type="project" value="TreeGrafter"/>
</dbReference>
<dbReference type="NCBIfam" id="TIGR00879">
    <property type="entry name" value="SP"/>
    <property type="match status" value="1"/>
</dbReference>
<accession>A0A2V1AS74</accession>
<feature type="domain" description="Major facilitator superfamily (MFS) profile" evidence="9">
    <location>
        <begin position="175"/>
        <end position="620"/>
    </location>
</feature>
<evidence type="ECO:0000313" key="11">
    <source>
        <dbReference type="Proteomes" id="UP000244309"/>
    </source>
</evidence>
<feature type="transmembrane region" description="Helical" evidence="8">
    <location>
        <begin position="171"/>
        <end position="188"/>
    </location>
</feature>
<evidence type="ECO:0000256" key="7">
    <source>
        <dbReference type="SAM" id="MobiDB-lite"/>
    </source>
</evidence>
<proteinExistence type="inferred from homology"/>
<feature type="compositionally biased region" description="Low complexity" evidence="7">
    <location>
        <begin position="68"/>
        <end position="77"/>
    </location>
</feature>
<feature type="transmembrane region" description="Helical" evidence="8">
    <location>
        <begin position="436"/>
        <end position="458"/>
    </location>
</feature>
<keyword evidence="6 8" id="KW-0472">Membrane</keyword>
<dbReference type="InterPro" id="IPR020846">
    <property type="entry name" value="MFS_dom"/>
</dbReference>
<feature type="transmembrane region" description="Helical" evidence="8">
    <location>
        <begin position="501"/>
        <end position="525"/>
    </location>
</feature>
<feature type="region of interest" description="Disordered" evidence="7">
    <location>
        <begin position="666"/>
        <end position="685"/>
    </location>
</feature>
<evidence type="ECO:0000256" key="4">
    <source>
        <dbReference type="ARBA" id="ARBA00022692"/>
    </source>
</evidence>
<dbReference type="PRINTS" id="PR00171">
    <property type="entry name" value="SUGRTRNSPORT"/>
</dbReference>
<organism evidence="10 11">
    <name type="scientific">Candidozyma haemuli</name>
    <dbReference type="NCBI Taxonomy" id="45357"/>
    <lineage>
        <taxon>Eukaryota</taxon>
        <taxon>Fungi</taxon>
        <taxon>Dikarya</taxon>
        <taxon>Ascomycota</taxon>
        <taxon>Saccharomycotina</taxon>
        <taxon>Pichiomycetes</taxon>
        <taxon>Metschnikowiaceae</taxon>
        <taxon>Candidozyma</taxon>
    </lineage>
</organism>
<keyword evidence="4 8" id="KW-0812">Transmembrane</keyword>
<dbReference type="GO" id="GO:0016020">
    <property type="term" value="C:membrane"/>
    <property type="evidence" value="ECO:0007669"/>
    <property type="project" value="UniProtKB-SubCell"/>
</dbReference>
<dbReference type="Gene3D" id="1.20.1250.20">
    <property type="entry name" value="MFS general substrate transporter like domains"/>
    <property type="match status" value="1"/>
</dbReference>
<comment type="subcellular location">
    <subcellularLocation>
        <location evidence="1">Membrane</location>
        <topology evidence="1">Multi-pass membrane protein</topology>
    </subcellularLocation>
</comment>
<dbReference type="AlphaFoldDB" id="A0A2V1AS74"/>
<dbReference type="PROSITE" id="PS50850">
    <property type="entry name" value="MFS"/>
    <property type="match status" value="1"/>
</dbReference>
<feature type="compositionally biased region" description="Basic and acidic residues" evidence="7">
    <location>
        <begin position="57"/>
        <end position="67"/>
    </location>
</feature>
<evidence type="ECO:0000256" key="2">
    <source>
        <dbReference type="ARBA" id="ARBA00010992"/>
    </source>
</evidence>
<dbReference type="RefSeq" id="XP_025341649.1">
    <property type="nucleotide sequence ID" value="XM_025487841.1"/>
</dbReference>
<dbReference type="InterPro" id="IPR036259">
    <property type="entry name" value="MFS_trans_sf"/>
</dbReference>
<gene>
    <name evidence="10" type="ORF">CXQ85_004213</name>
</gene>
<keyword evidence="3" id="KW-0813">Transport</keyword>
<feature type="transmembrane region" description="Helical" evidence="8">
    <location>
        <begin position="244"/>
        <end position="262"/>
    </location>
</feature>
<dbReference type="FunFam" id="1.20.1250.20:FF:000134">
    <property type="entry name" value="MFS sugar transporter protein"/>
    <property type="match status" value="1"/>
</dbReference>
<dbReference type="OrthoDB" id="648285at2759"/>
<feature type="transmembrane region" description="Helical" evidence="8">
    <location>
        <begin position="531"/>
        <end position="555"/>
    </location>
</feature>
<evidence type="ECO:0000256" key="1">
    <source>
        <dbReference type="ARBA" id="ARBA00004141"/>
    </source>
</evidence>
<dbReference type="InterPro" id="IPR005828">
    <property type="entry name" value="MFS_sugar_transport-like"/>
</dbReference>
<feature type="transmembrane region" description="Helical" evidence="8">
    <location>
        <begin position="470"/>
        <end position="494"/>
    </location>
</feature>
<dbReference type="PROSITE" id="PS00216">
    <property type="entry name" value="SUGAR_TRANSPORT_1"/>
    <property type="match status" value="1"/>
</dbReference>
<dbReference type="InterPro" id="IPR050360">
    <property type="entry name" value="MFS_Sugar_Transporters"/>
</dbReference>
<dbReference type="InterPro" id="IPR005829">
    <property type="entry name" value="Sugar_transporter_CS"/>
</dbReference>
<feature type="transmembrane region" description="Helical" evidence="8">
    <location>
        <begin position="208"/>
        <end position="232"/>
    </location>
</feature>
<dbReference type="PANTHER" id="PTHR48022">
    <property type="entry name" value="PLASTIDIC GLUCOSE TRANSPORTER 4"/>
    <property type="match status" value="1"/>
</dbReference>
<feature type="compositionally biased region" description="Polar residues" evidence="7">
    <location>
        <begin position="87"/>
        <end position="102"/>
    </location>
</feature>
<feature type="compositionally biased region" description="Acidic residues" evidence="7">
    <location>
        <begin position="104"/>
        <end position="113"/>
    </location>
</feature>
<evidence type="ECO:0000259" key="9">
    <source>
        <dbReference type="PROSITE" id="PS50850"/>
    </source>
</evidence>
<comment type="caution">
    <text evidence="10">The sequence shown here is derived from an EMBL/GenBank/DDBJ whole genome shotgun (WGS) entry which is preliminary data.</text>
</comment>
<comment type="similarity">
    <text evidence="2">Belongs to the major facilitator superfamily. Sugar transporter (TC 2.A.1.1) family.</text>
</comment>
<evidence type="ECO:0000256" key="5">
    <source>
        <dbReference type="ARBA" id="ARBA00022989"/>
    </source>
</evidence>
<dbReference type="VEuPathDB" id="FungiDB:CXQ85_004213"/>
<dbReference type="InterPro" id="IPR003663">
    <property type="entry name" value="Sugar/inositol_transpt"/>
</dbReference>
<protein>
    <recommendedName>
        <fullName evidence="9">Major facilitator superfamily (MFS) profile domain-containing protein</fullName>
    </recommendedName>
</protein>
<evidence type="ECO:0000256" key="8">
    <source>
        <dbReference type="SAM" id="Phobius"/>
    </source>
</evidence>
<evidence type="ECO:0000313" key="10">
    <source>
        <dbReference type="EMBL" id="PVH20709.1"/>
    </source>
</evidence>
<feature type="transmembrane region" description="Helical" evidence="8">
    <location>
        <begin position="348"/>
        <end position="368"/>
    </location>
</feature>
<feature type="transmembrane region" description="Helical" evidence="8">
    <location>
        <begin position="567"/>
        <end position="589"/>
    </location>
</feature>
<dbReference type="Proteomes" id="UP000244309">
    <property type="component" value="Unassembled WGS sequence"/>
</dbReference>
<dbReference type="SUPFAM" id="SSF103473">
    <property type="entry name" value="MFS general substrate transporter"/>
    <property type="match status" value="1"/>
</dbReference>
<keyword evidence="5 8" id="KW-1133">Transmembrane helix</keyword>
<dbReference type="EMBL" id="PKFO01000004">
    <property type="protein sequence ID" value="PVH20709.1"/>
    <property type="molecule type" value="Genomic_DNA"/>
</dbReference>
<reference evidence="10 11" key="1">
    <citation type="submission" date="2017-12" db="EMBL/GenBank/DDBJ databases">
        <title>Genome Sequence of a Multidrug-Resistant Candida haemulonii Isolate from a Patient with Chronic Leg Ulcers in Israel.</title>
        <authorList>
            <person name="Chow N.A."/>
            <person name="Gade L."/>
            <person name="Batra D."/>
            <person name="Rowe L.A."/>
            <person name="Ben-Ami R."/>
            <person name="Loparev V.N."/>
            <person name="Litvintseva A.P."/>
        </authorList>
    </citation>
    <scope>NUCLEOTIDE SEQUENCE [LARGE SCALE GENOMIC DNA]</scope>
    <source>
        <strain evidence="10 11">B11899</strain>
    </source>
</reference>
<dbReference type="Pfam" id="PF00083">
    <property type="entry name" value="Sugar_tr"/>
    <property type="match status" value="1"/>
</dbReference>
<dbReference type="STRING" id="45357.A0A2V1AS74"/>
<name>A0A2V1AS74_9ASCO</name>